<evidence type="ECO:0000313" key="3">
    <source>
        <dbReference type="Proteomes" id="UP001219862"/>
    </source>
</evidence>
<protein>
    <submittedName>
        <fullName evidence="2">Uncharacterized protein</fullName>
    </submittedName>
</protein>
<organism evidence="2 3">
    <name type="scientific">Roseateles koreensis</name>
    <dbReference type="NCBI Taxonomy" id="2987526"/>
    <lineage>
        <taxon>Bacteria</taxon>
        <taxon>Pseudomonadati</taxon>
        <taxon>Pseudomonadota</taxon>
        <taxon>Betaproteobacteria</taxon>
        <taxon>Burkholderiales</taxon>
        <taxon>Sphaerotilaceae</taxon>
        <taxon>Roseateles</taxon>
    </lineage>
</organism>
<evidence type="ECO:0000256" key="1">
    <source>
        <dbReference type="SAM" id="MobiDB-lite"/>
    </source>
</evidence>
<feature type="compositionally biased region" description="Low complexity" evidence="1">
    <location>
        <begin position="42"/>
        <end position="53"/>
    </location>
</feature>
<gene>
    <name evidence="2" type="ORF">PRZ01_17975</name>
</gene>
<proteinExistence type="predicted"/>
<name>A0ABT5KVW6_9BURK</name>
<dbReference type="EMBL" id="JAQQXS010000020">
    <property type="protein sequence ID" value="MDC8787083.1"/>
    <property type="molecule type" value="Genomic_DNA"/>
</dbReference>
<comment type="caution">
    <text evidence="2">The sequence shown here is derived from an EMBL/GenBank/DDBJ whole genome shotgun (WGS) entry which is preliminary data.</text>
</comment>
<dbReference type="Proteomes" id="UP001219862">
    <property type="component" value="Unassembled WGS sequence"/>
</dbReference>
<accession>A0ABT5KVW6</accession>
<keyword evidence="3" id="KW-1185">Reference proteome</keyword>
<dbReference type="RefSeq" id="WP_273598223.1">
    <property type="nucleotide sequence ID" value="NZ_JAQQXS010000020.1"/>
</dbReference>
<sequence length="68" mass="6677">MWKLFVGFILFAALALFILSKSGGSIDMGGEKHDVAAQHTDAPASAASEAAPVDGAASAAPAASAASM</sequence>
<feature type="region of interest" description="Disordered" evidence="1">
    <location>
        <begin position="30"/>
        <end position="53"/>
    </location>
</feature>
<reference evidence="2 3" key="1">
    <citation type="submission" date="2022-10" db="EMBL/GenBank/DDBJ databases">
        <title>paucibacter sp. hw8 Genome sequencing.</title>
        <authorList>
            <person name="Park S."/>
        </authorList>
    </citation>
    <scope>NUCLEOTIDE SEQUENCE [LARGE SCALE GENOMIC DNA]</scope>
    <source>
        <strain evidence="3">hw8</strain>
    </source>
</reference>
<evidence type="ECO:0000313" key="2">
    <source>
        <dbReference type="EMBL" id="MDC8787083.1"/>
    </source>
</evidence>